<dbReference type="EMBL" id="AP028679">
    <property type="protein sequence ID" value="BEQ13378.1"/>
    <property type="molecule type" value="Genomic_DNA"/>
</dbReference>
<evidence type="ECO:0000313" key="7">
    <source>
        <dbReference type="Proteomes" id="UP001366166"/>
    </source>
</evidence>
<dbReference type="InterPro" id="IPR051805">
    <property type="entry name" value="Dehydratase_Activator_Redct"/>
</dbReference>
<dbReference type="AlphaFoldDB" id="A0AAU9EUA9"/>
<dbReference type="RefSeq" id="WP_338605025.1">
    <property type="nucleotide sequence ID" value="NZ_AP028679.1"/>
</dbReference>
<reference evidence="7" key="1">
    <citation type="journal article" date="2023" name="Arch. Microbiol.">
        <title>Desulfoferula mesophilus gen. nov. sp. nov., a mesophilic sulfate-reducing bacterium isolated from a brackish lake sediment.</title>
        <authorList>
            <person name="Watanabe T."/>
            <person name="Yabe T."/>
            <person name="Tsuji J.M."/>
            <person name="Fukui M."/>
        </authorList>
    </citation>
    <scope>NUCLEOTIDE SEQUENCE [LARGE SCALE GENOMIC DNA]</scope>
    <source>
        <strain evidence="7">12FAK</strain>
    </source>
</reference>
<dbReference type="SUPFAM" id="SSF53067">
    <property type="entry name" value="Actin-like ATPase domain"/>
    <property type="match status" value="1"/>
</dbReference>
<keyword evidence="2" id="KW-0479">Metal-binding</keyword>
<dbReference type="KEGG" id="dmp:FAK_04440"/>
<evidence type="ECO:0000256" key="1">
    <source>
        <dbReference type="ARBA" id="ARBA00001966"/>
    </source>
</evidence>
<dbReference type="PANTHER" id="PTHR32329:SF2">
    <property type="entry name" value="BIFUNCTIONAL PROTEIN [INCLUDES 2-HYDROXYACYL-COA DEHYDRATASE (N-TER) AND ITS ACTIVATOR DOMAIN (C_TERM)"/>
    <property type="match status" value="1"/>
</dbReference>
<dbReference type="GO" id="GO:0051536">
    <property type="term" value="F:iron-sulfur cluster binding"/>
    <property type="evidence" value="ECO:0007669"/>
    <property type="project" value="UniProtKB-KW"/>
</dbReference>
<dbReference type="InterPro" id="IPR043129">
    <property type="entry name" value="ATPase_NBD"/>
</dbReference>
<keyword evidence="7" id="KW-1185">Reference proteome</keyword>
<keyword evidence="4" id="KW-0411">Iron-sulfur</keyword>
<dbReference type="Pfam" id="PF01869">
    <property type="entry name" value="BcrAD_BadFG"/>
    <property type="match status" value="1"/>
</dbReference>
<feature type="domain" description="ATPase BadF/BadG/BcrA/BcrD type" evidence="5">
    <location>
        <begin position="5"/>
        <end position="251"/>
    </location>
</feature>
<dbReference type="InterPro" id="IPR002731">
    <property type="entry name" value="ATPase_BadF"/>
</dbReference>
<accession>A0AAU9EUA9</accession>
<evidence type="ECO:0000256" key="2">
    <source>
        <dbReference type="ARBA" id="ARBA00022723"/>
    </source>
</evidence>
<dbReference type="CDD" id="cd24036">
    <property type="entry name" value="ASKHA_NBD_BcrAD_BadFG_HgdC_HadI"/>
    <property type="match status" value="1"/>
</dbReference>
<comment type="cofactor">
    <cofactor evidence="1">
        <name>[4Fe-4S] cluster</name>
        <dbReference type="ChEBI" id="CHEBI:49883"/>
    </cofactor>
</comment>
<evidence type="ECO:0000256" key="4">
    <source>
        <dbReference type="ARBA" id="ARBA00023014"/>
    </source>
</evidence>
<evidence type="ECO:0000259" key="5">
    <source>
        <dbReference type="Pfam" id="PF01869"/>
    </source>
</evidence>
<dbReference type="NCBIfam" id="TIGR00241">
    <property type="entry name" value="CoA_E_activ"/>
    <property type="match status" value="1"/>
</dbReference>
<dbReference type="InterPro" id="IPR008275">
    <property type="entry name" value="CoA_E_activase_dom"/>
</dbReference>
<sequence length="262" mass="28011">MVFGGIDIGSTATKAALIDDSGALLGSAVRRSGVDFTASANLALEEAAKQAGVDQKDIVGIFSCGYGRKNATMAQETRTEIACHAAGAYHHFPQALTVVDIGGQDNKIIKLNAKGMRTSFKMNRKCAAGTGAFLEEMALRLDLPLESLDQLARDAQEEATLGAYCTVFTATEVLSKIRDGVKVEALVKGLFRSVVKRVMEMDILEGTVVMTGGVAAHNPYLAQMLSEELGRQVLLPPRPQLNGAWGAAILARDFRARQLARE</sequence>
<organism evidence="6 7">
    <name type="scientific">Desulfoferula mesophila</name>
    <dbReference type="NCBI Taxonomy" id="3058419"/>
    <lineage>
        <taxon>Bacteria</taxon>
        <taxon>Pseudomonadati</taxon>
        <taxon>Thermodesulfobacteriota</taxon>
        <taxon>Desulfarculia</taxon>
        <taxon>Desulfarculales</taxon>
        <taxon>Desulfarculaceae</taxon>
        <taxon>Desulfoferula</taxon>
    </lineage>
</organism>
<dbReference type="PANTHER" id="PTHR32329">
    <property type="entry name" value="BIFUNCTIONAL PROTEIN [INCLUDES 2-HYDROXYACYL-COA DEHYDRATASE (N-TER) AND ITS ACTIVATOR DOMAIN (C_TERM)-RELATED"/>
    <property type="match status" value="1"/>
</dbReference>
<evidence type="ECO:0000313" key="6">
    <source>
        <dbReference type="EMBL" id="BEQ13378.1"/>
    </source>
</evidence>
<proteinExistence type="predicted"/>
<evidence type="ECO:0000256" key="3">
    <source>
        <dbReference type="ARBA" id="ARBA00023004"/>
    </source>
</evidence>
<dbReference type="GO" id="GO:0046872">
    <property type="term" value="F:metal ion binding"/>
    <property type="evidence" value="ECO:0007669"/>
    <property type="project" value="UniProtKB-KW"/>
</dbReference>
<name>A0AAU9EUA9_9BACT</name>
<gene>
    <name evidence="6" type="ORF">FAK_04440</name>
</gene>
<protein>
    <submittedName>
        <fullName evidence="6">2-hydroxyglutaryl-CoA dehydratase</fullName>
    </submittedName>
</protein>
<keyword evidence="3" id="KW-0408">Iron</keyword>
<dbReference type="Gene3D" id="3.30.420.40">
    <property type="match status" value="2"/>
</dbReference>
<dbReference type="Proteomes" id="UP001366166">
    <property type="component" value="Chromosome"/>
</dbReference>